<dbReference type="PANTHER" id="PTHR33371">
    <property type="entry name" value="INTERMEMBRANE PHOSPHOLIPID TRANSPORT SYSTEM BINDING PROTEIN MLAD-RELATED"/>
    <property type="match status" value="1"/>
</dbReference>
<evidence type="ECO:0000313" key="3">
    <source>
        <dbReference type="Proteomes" id="UP000005143"/>
    </source>
</evidence>
<protein>
    <submittedName>
        <fullName evidence="2">Long-chain-fatty-acid--CoA ligase</fullName>
        <ecNumber evidence="2">6.2.1.3</ecNumber>
    </submittedName>
</protein>
<proteinExistence type="predicted"/>
<dbReference type="RefSeq" id="WP_007574631.1">
    <property type="nucleotide sequence ID" value="NZ_AGUD01000191.1"/>
</dbReference>
<name>H0E5K3_9ACTN</name>
<organism evidence="2 3">
    <name type="scientific">Patulibacter medicamentivorans</name>
    <dbReference type="NCBI Taxonomy" id="1097667"/>
    <lineage>
        <taxon>Bacteria</taxon>
        <taxon>Bacillati</taxon>
        <taxon>Actinomycetota</taxon>
        <taxon>Thermoleophilia</taxon>
        <taxon>Solirubrobacterales</taxon>
        <taxon>Patulibacteraceae</taxon>
        <taxon>Patulibacter</taxon>
    </lineage>
</organism>
<accession>H0E5K3</accession>
<reference evidence="2 3" key="1">
    <citation type="journal article" date="2013" name="Biodegradation">
        <title>Quantitative proteomic analysis of ibuprofen-degrading Patulibacter sp. strain I11.</title>
        <authorList>
            <person name="Almeida B."/>
            <person name="Kjeldal H."/>
            <person name="Lolas I."/>
            <person name="Knudsen A.D."/>
            <person name="Carvalho G."/>
            <person name="Nielsen K.L."/>
            <person name="Barreto Crespo M.T."/>
            <person name="Stensballe A."/>
            <person name="Nielsen J.L."/>
        </authorList>
    </citation>
    <scope>NUCLEOTIDE SEQUENCE [LARGE SCALE GENOMIC DNA]</scope>
    <source>
        <strain evidence="2 3">I11</strain>
    </source>
</reference>
<dbReference type="GO" id="GO:0005576">
    <property type="term" value="C:extracellular region"/>
    <property type="evidence" value="ECO:0007669"/>
    <property type="project" value="TreeGrafter"/>
</dbReference>
<dbReference type="Proteomes" id="UP000005143">
    <property type="component" value="Unassembled WGS sequence"/>
</dbReference>
<evidence type="ECO:0000313" key="2">
    <source>
        <dbReference type="EMBL" id="EHN11038.1"/>
    </source>
</evidence>
<keyword evidence="2" id="KW-0436">Ligase</keyword>
<dbReference type="InterPro" id="IPR052336">
    <property type="entry name" value="MlaD_Phospholipid_Transporter"/>
</dbReference>
<feature type="compositionally biased region" description="Basic and acidic residues" evidence="1">
    <location>
        <begin position="432"/>
        <end position="441"/>
    </location>
</feature>
<dbReference type="EC" id="6.2.1.3" evidence="2"/>
<feature type="region of interest" description="Disordered" evidence="1">
    <location>
        <begin position="427"/>
        <end position="458"/>
    </location>
</feature>
<dbReference type="EMBL" id="AGUD01000191">
    <property type="protein sequence ID" value="EHN11038.1"/>
    <property type="molecule type" value="Genomic_DNA"/>
</dbReference>
<dbReference type="PANTHER" id="PTHR33371:SF4">
    <property type="entry name" value="INTERMEMBRANE PHOSPHOLIPID TRANSPORT SYSTEM BINDING PROTEIN MLAD"/>
    <property type="match status" value="1"/>
</dbReference>
<keyword evidence="3" id="KW-1185">Reference proteome</keyword>
<dbReference type="GO" id="GO:0004467">
    <property type="term" value="F:long-chain fatty acid-CoA ligase activity"/>
    <property type="evidence" value="ECO:0007669"/>
    <property type="project" value="UniProtKB-EC"/>
</dbReference>
<gene>
    <name evidence="2" type="ORF">PAI11_20940</name>
</gene>
<evidence type="ECO:0000256" key="1">
    <source>
        <dbReference type="SAM" id="MobiDB-lite"/>
    </source>
</evidence>
<comment type="caution">
    <text evidence="2">The sequence shown here is derived from an EMBL/GenBank/DDBJ whole genome shotgun (WGS) entry which is preliminary data.</text>
</comment>
<dbReference type="AlphaFoldDB" id="H0E5K3"/>
<sequence length="458" mass="48969">MTAKLRTARRIAAGALALAVLATLVILRTGGDEPGNTLWVTVPDATNVIAGQEIRAAGRRVGRIATAEPVRGGRAVRLQLQIEDAAWPVPAGSRIDLRWGGTISIINRYLALTRPAHGRPLPQGGSFPARDFHVPVELDQLVASFPAGVRGDLKQFLDEGGTTAAKGQEGLKRSLDRAPAAVDRVAGLMEDLDRDPAGLSALVRTTDSVVDAVHRADPGIQRLVTGAATTLDALGDESVDLERTLARMPGTLAAARGTLGRADATLRSAVSVTDRIAPGVTEVRRITRPLDRVLRTVADVGPDVRQTVSTLRTAAPDLTKLLDRGREVLPQVESIGKQAVDELRCIRPYTPDIIAFFTNWGGFLANSDGKDKYLRATVQNLLPAETNVDTRDSAQAKAQNPGLAYAFPQPPGLSADQPWFLPECGIGPEVMDPAKDPESRLRNPLSNIQNVPDMRSGR</sequence>